<evidence type="ECO:0000256" key="9">
    <source>
        <dbReference type="ARBA" id="ARBA00023098"/>
    </source>
</evidence>
<evidence type="ECO:0000259" key="12">
    <source>
        <dbReference type="PROSITE" id="PS50146"/>
    </source>
</evidence>
<dbReference type="InterPro" id="IPR001206">
    <property type="entry name" value="Diacylglycerol_kinase_cat_dom"/>
</dbReference>
<dbReference type="InterPro" id="IPR045540">
    <property type="entry name" value="YegS/DAGK_C"/>
</dbReference>
<evidence type="ECO:0000256" key="2">
    <source>
        <dbReference type="ARBA" id="ARBA00022516"/>
    </source>
</evidence>
<dbReference type="GO" id="GO:0046872">
    <property type="term" value="F:metal ion binding"/>
    <property type="evidence" value="ECO:0007669"/>
    <property type="project" value="UniProtKB-KW"/>
</dbReference>
<dbReference type="InterPro" id="IPR005218">
    <property type="entry name" value="Diacylglycerol/lipid_kinase"/>
</dbReference>
<keyword evidence="8" id="KW-0460">Magnesium</keyword>
<dbReference type="Proteomes" id="UP000702544">
    <property type="component" value="Unassembled WGS sequence"/>
</dbReference>
<reference evidence="13 14" key="1">
    <citation type="submission" date="2020-01" db="EMBL/GenBank/DDBJ databases">
        <title>Genomes assembled from Gulf of Kutch pelagic sediment metagenomes.</title>
        <authorList>
            <person name="Chandrashekar M."/>
            <person name="Mahajan M.S."/>
            <person name="Dave K.J."/>
            <person name="Vatsa P."/>
            <person name="Nathani N.M."/>
        </authorList>
    </citation>
    <scope>NUCLEOTIDE SEQUENCE [LARGE SCALE GENOMIC DNA]</scope>
    <source>
        <strain evidence="13">KS3-K002</strain>
    </source>
</reference>
<dbReference type="InterPro" id="IPR050187">
    <property type="entry name" value="Lipid_Phosphate_FormReg"/>
</dbReference>
<dbReference type="GO" id="GO:0008654">
    <property type="term" value="P:phospholipid biosynthetic process"/>
    <property type="evidence" value="ECO:0007669"/>
    <property type="project" value="UniProtKB-KW"/>
</dbReference>
<keyword evidence="4" id="KW-0479">Metal-binding</keyword>
<dbReference type="InterPro" id="IPR016064">
    <property type="entry name" value="NAD/diacylglycerol_kinase_sf"/>
</dbReference>
<evidence type="ECO:0000313" key="13">
    <source>
        <dbReference type="EMBL" id="NIR76056.1"/>
    </source>
</evidence>
<name>A0AAE4ZBQ6_9BACT</name>
<dbReference type="PANTHER" id="PTHR12358:SF106">
    <property type="entry name" value="LIPID KINASE YEGS"/>
    <property type="match status" value="1"/>
</dbReference>
<keyword evidence="11" id="KW-1208">Phospholipid metabolism</keyword>
<dbReference type="SUPFAM" id="SSF111331">
    <property type="entry name" value="NAD kinase/diacylglycerol kinase-like"/>
    <property type="match status" value="1"/>
</dbReference>
<dbReference type="Pfam" id="PF00781">
    <property type="entry name" value="DAGK_cat"/>
    <property type="match status" value="1"/>
</dbReference>
<dbReference type="EMBL" id="JAACAK010000113">
    <property type="protein sequence ID" value="NIR76056.1"/>
    <property type="molecule type" value="Genomic_DNA"/>
</dbReference>
<evidence type="ECO:0000256" key="11">
    <source>
        <dbReference type="ARBA" id="ARBA00023264"/>
    </source>
</evidence>
<dbReference type="EC" id="2.7.1.-" evidence="13"/>
<gene>
    <name evidence="13" type="primary">yegS</name>
    <name evidence="13" type="ORF">GWO12_13255</name>
</gene>
<keyword evidence="9" id="KW-0443">Lipid metabolism</keyword>
<evidence type="ECO:0000256" key="7">
    <source>
        <dbReference type="ARBA" id="ARBA00022840"/>
    </source>
</evidence>
<dbReference type="Gene3D" id="3.40.50.10330">
    <property type="entry name" value="Probable inorganic polyphosphate/atp-NAD kinase, domain 1"/>
    <property type="match status" value="1"/>
</dbReference>
<keyword evidence="10" id="KW-0594">Phospholipid biosynthesis</keyword>
<keyword evidence="6 13" id="KW-0418">Kinase</keyword>
<accession>A0AAE4ZBQ6</accession>
<dbReference type="NCBIfam" id="NF009602">
    <property type="entry name" value="PRK13054.1"/>
    <property type="match status" value="1"/>
</dbReference>
<organism evidence="13 14">
    <name type="scientific">Candidatus Kutchimonas denitrificans</name>
    <dbReference type="NCBI Taxonomy" id="3056748"/>
    <lineage>
        <taxon>Bacteria</taxon>
        <taxon>Pseudomonadati</taxon>
        <taxon>Gemmatimonadota</taxon>
        <taxon>Gemmatimonadia</taxon>
        <taxon>Candidatus Palauibacterales</taxon>
        <taxon>Candidatus Palauibacteraceae</taxon>
        <taxon>Candidatus Kutchimonas</taxon>
    </lineage>
</organism>
<evidence type="ECO:0000256" key="10">
    <source>
        <dbReference type="ARBA" id="ARBA00023209"/>
    </source>
</evidence>
<dbReference type="GO" id="GO:0016301">
    <property type="term" value="F:kinase activity"/>
    <property type="evidence" value="ECO:0007669"/>
    <property type="project" value="UniProtKB-KW"/>
</dbReference>
<evidence type="ECO:0000313" key="14">
    <source>
        <dbReference type="Proteomes" id="UP000702544"/>
    </source>
</evidence>
<dbReference type="GO" id="GO:0005524">
    <property type="term" value="F:ATP binding"/>
    <property type="evidence" value="ECO:0007669"/>
    <property type="project" value="UniProtKB-KW"/>
</dbReference>
<dbReference type="Pfam" id="PF19279">
    <property type="entry name" value="YegS_C"/>
    <property type="match status" value="1"/>
</dbReference>
<feature type="domain" description="DAGKc" evidence="12">
    <location>
        <begin position="7"/>
        <end position="139"/>
    </location>
</feature>
<dbReference type="NCBIfam" id="TIGR00147">
    <property type="entry name" value="YegS/Rv2252/BmrU family lipid kinase"/>
    <property type="match status" value="1"/>
</dbReference>
<comment type="caution">
    <text evidence="13">The sequence shown here is derived from an EMBL/GenBank/DDBJ whole genome shotgun (WGS) entry which is preliminary data.</text>
</comment>
<protein>
    <submittedName>
        <fullName evidence="13">Lipid kinase YegS</fullName>
        <ecNumber evidence="13">2.7.1.-</ecNumber>
    </submittedName>
</protein>
<proteinExistence type="predicted"/>
<dbReference type="Gene3D" id="2.60.200.40">
    <property type="match status" value="1"/>
</dbReference>
<keyword evidence="5" id="KW-0547">Nucleotide-binding</keyword>
<keyword evidence="3 13" id="KW-0808">Transferase</keyword>
<comment type="cofactor">
    <cofactor evidence="1">
        <name>Mg(2+)</name>
        <dbReference type="ChEBI" id="CHEBI:18420"/>
    </cofactor>
</comment>
<evidence type="ECO:0000256" key="6">
    <source>
        <dbReference type="ARBA" id="ARBA00022777"/>
    </source>
</evidence>
<dbReference type="PROSITE" id="PS50146">
    <property type="entry name" value="DAGK"/>
    <property type="match status" value="1"/>
</dbReference>
<evidence type="ECO:0000256" key="8">
    <source>
        <dbReference type="ARBA" id="ARBA00022842"/>
    </source>
</evidence>
<dbReference type="InterPro" id="IPR017438">
    <property type="entry name" value="ATP-NAD_kinase_N"/>
</dbReference>
<dbReference type="GO" id="GO:0005886">
    <property type="term" value="C:plasma membrane"/>
    <property type="evidence" value="ECO:0007669"/>
    <property type="project" value="TreeGrafter"/>
</dbReference>
<evidence type="ECO:0000256" key="1">
    <source>
        <dbReference type="ARBA" id="ARBA00001946"/>
    </source>
</evidence>
<dbReference type="PANTHER" id="PTHR12358">
    <property type="entry name" value="SPHINGOSINE KINASE"/>
    <property type="match status" value="1"/>
</dbReference>
<dbReference type="SMART" id="SM00046">
    <property type="entry name" value="DAGKc"/>
    <property type="match status" value="1"/>
</dbReference>
<sequence length="308" mass="32778">MPTKKKSDGRWLRLILHGKVAREPAVREAVEGVRAAGHEVEVRVTWEPGDAERFAREAAEAGVEVMVAGGGDGTLNEVATGLLADREDAPRAMGLLPLGTGNDFARACGIPLEDPFAALTIVTDTEPVPIDVGKVNGRLFVNLASGGSGTEIIAETNEDLKKVLGSAAYLLTGLRRFLDIQPVEAKLSGPDLSWEGELIALAVGNGRFAGGGIPLCPDALLDDGQLDVSVLPAPAAEQRVERIVALLREGRGAIESEMESWRTDSLTIEVPESMYINLDGEPLKDTKFEFELLGKALAFHLPETAPLS</sequence>
<keyword evidence="7" id="KW-0067">ATP-binding</keyword>
<evidence type="ECO:0000256" key="4">
    <source>
        <dbReference type="ARBA" id="ARBA00022723"/>
    </source>
</evidence>
<evidence type="ECO:0000256" key="5">
    <source>
        <dbReference type="ARBA" id="ARBA00022741"/>
    </source>
</evidence>
<dbReference type="AlphaFoldDB" id="A0AAE4ZBQ6"/>
<keyword evidence="2" id="KW-0444">Lipid biosynthesis</keyword>
<evidence type="ECO:0000256" key="3">
    <source>
        <dbReference type="ARBA" id="ARBA00022679"/>
    </source>
</evidence>